<reference evidence="1 2" key="1">
    <citation type="submission" date="2019-02" db="EMBL/GenBank/DDBJ databases">
        <title>Deep-cultivation of Planctomycetes and their phenomic and genomic characterization uncovers novel biology.</title>
        <authorList>
            <person name="Wiegand S."/>
            <person name="Jogler M."/>
            <person name="Boedeker C."/>
            <person name="Pinto D."/>
            <person name="Vollmers J."/>
            <person name="Rivas-Marin E."/>
            <person name="Kohn T."/>
            <person name="Peeters S.H."/>
            <person name="Heuer A."/>
            <person name="Rast P."/>
            <person name="Oberbeckmann S."/>
            <person name="Bunk B."/>
            <person name="Jeske O."/>
            <person name="Meyerdierks A."/>
            <person name="Storesund J.E."/>
            <person name="Kallscheuer N."/>
            <person name="Luecker S."/>
            <person name="Lage O.M."/>
            <person name="Pohl T."/>
            <person name="Merkel B.J."/>
            <person name="Hornburger P."/>
            <person name="Mueller R.-W."/>
            <person name="Bruemmer F."/>
            <person name="Labrenz M."/>
            <person name="Spormann A.M."/>
            <person name="Op den Camp H."/>
            <person name="Overmann J."/>
            <person name="Amann R."/>
            <person name="Jetten M.S.M."/>
            <person name="Mascher T."/>
            <person name="Medema M.H."/>
            <person name="Devos D.P."/>
            <person name="Kaster A.-K."/>
            <person name="Ovreas L."/>
            <person name="Rohde M."/>
            <person name="Galperin M.Y."/>
            <person name="Jogler C."/>
        </authorList>
    </citation>
    <scope>NUCLEOTIDE SEQUENCE [LARGE SCALE GENOMIC DNA]</scope>
    <source>
        <strain evidence="1 2">ETA_A8</strain>
    </source>
</reference>
<dbReference type="InterPro" id="IPR010869">
    <property type="entry name" value="DUF1501"/>
</dbReference>
<dbReference type="Proteomes" id="UP000315017">
    <property type="component" value="Chromosome"/>
</dbReference>
<dbReference type="Gene3D" id="3.40.720.10">
    <property type="entry name" value="Alkaline Phosphatase, subunit A"/>
    <property type="match status" value="1"/>
</dbReference>
<protein>
    <recommendedName>
        <fullName evidence="3">DUF1501 domain-containing protein</fullName>
    </recommendedName>
</protein>
<evidence type="ECO:0000313" key="1">
    <source>
        <dbReference type="EMBL" id="QDU30115.1"/>
    </source>
</evidence>
<sequence>MSADFREHARPTRTRREFVRDAFCGFGGLALASLVQQEQARAAGNLLAAKAPHQAAKAKAVIFLFMAGGPSHLETFDPKPLLNTLHGQSRPVEFGEAKYQFINKEAKILGTQRKFKKYGQSGIDVSDLFPHMARCVDDLAIVRSCHGDMVVHSAAQYELFSGRITPGFPSMGSWILYGLGAESDSLPAYVVLPDPKGALEAGQPMYMHGFLPAALQPTMFRPGERPVLNLDLPKGVDPLVRQKTAKFIRDLNQATLDPADEEFHARVGAYDLAFKMQSEAPEVLDLSHETQETLDLYGVGKEPTHDYGRRCLLARKLVEQGVRFTCVVSGGGPGNMQWDAHSDIEENHLRKAAETDQPVAALLTDLKRRGLLDSTLVLWGGEFGRSPEAESGKGRDHHNLGFTMWMAGGGIKGGQVVGATDAIGLKAVEQPYHFRDIHNTILHQLGLNQHKLTYPHLGRNERLTFVEGKVIKEIIS</sequence>
<dbReference type="PANTHER" id="PTHR43737:SF1">
    <property type="entry name" value="DUF1501 DOMAIN-CONTAINING PROTEIN"/>
    <property type="match status" value="1"/>
</dbReference>
<dbReference type="OrthoDB" id="127333at2"/>
<proteinExistence type="predicted"/>
<dbReference type="RefSeq" id="WP_145095047.1">
    <property type="nucleotide sequence ID" value="NZ_CP036274.1"/>
</dbReference>
<dbReference type="EMBL" id="CP036274">
    <property type="protein sequence ID" value="QDU30115.1"/>
    <property type="molecule type" value="Genomic_DNA"/>
</dbReference>
<gene>
    <name evidence="1" type="ORF">ETAA8_52340</name>
</gene>
<dbReference type="Pfam" id="PF07394">
    <property type="entry name" value="DUF1501"/>
    <property type="match status" value="1"/>
</dbReference>
<keyword evidence="2" id="KW-1185">Reference proteome</keyword>
<accession>A0A517YIS8</accession>
<dbReference type="SUPFAM" id="SSF53649">
    <property type="entry name" value="Alkaline phosphatase-like"/>
    <property type="match status" value="1"/>
</dbReference>
<dbReference type="PANTHER" id="PTHR43737">
    <property type="entry name" value="BLL7424 PROTEIN"/>
    <property type="match status" value="1"/>
</dbReference>
<dbReference type="InterPro" id="IPR017850">
    <property type="entry name" value="Alkaline_phosphatase_core_sf"/>
</dbReference>
<evidence type="ECO:0000313" key="2">
    <source>
        <dbReference type="Proteomes" id="UP000315017"/>
    </source>
</evidence>
<dbReference type="AlphaFoldDB" id="A0A517YIS8"/>
<dbReference type="KEGG" id="aagg:ETAA8_52340"/>
<organism evidence="1 2">
    <name type="scientific">Anatilimnocola aggregata</name>
    <dbReference type="NCBI Taxonomy" id="2528021"/>
    <lineage>
        <taxon>Bacteria</taxon>
        <taxon>Pseudomonadati</taxon>
        <taxon>Planctomycetota</taxon>
        <taxon>Planctomycetia</taxon>
        <taxon>Pirellulales</taxon>
        <taxon>Pirellulaceae</taxon>
        <taxon>Anatilimnocola</taxon>
    </lineage>
</organism>
<evidence type="ECO:0008006" key="3">
    <source>
        <dbReference type="Google" id="ProtNLM"/>
    </source>
</evidence>
<name>A0A517YIS8_9BACT</name>